<evidence type="ECO:0000256" key="1">
    <source>
        <dbReference type="SAM" id="MobiDB-lite"/>
    </source>
</evidence>
<reference evidence="3" key="1">
    <citation type="submission" date="2016-10" db="EMBL/GenBank/DDBJ databases">
        <authorList>
            <person name="Varghese N."/>
            <person name="Submissions S."/>
        </authorList>
    </citation>
    <scope>NUCLEOTIDE SEQUENCE [LARGE SCALE GENOMIC DNA]</scope>
    <source>
        <strain evidence="3">JCM 10271</strain>
    </source>
</reference>
<dbReference type="AlphaFoldDB" id="A0A1I5ZDE8"/>
<dbReference type="EMBL" id="FOXV01000009">
    <property type="protein sequence ID" value="SFQ54480.1"/>
    <property type="molecule type" value="Genomic_DNA"/>
</dbReference>
<name>A0A1I5ZDE8_9RHOB</name>
<keyword evidence="3" id="KW-1185">Reference proteome</keyword>
<evidence type="ECO:0000313" key="3">
    <source>
        <dbReference type="Proteomes" id="UP000243106"/>
    </source>
</evidence>
<organism evidence="2 3">
    <name type="scientific">Roseivivax halotolerans</name>
    <dbReference type="NCBI Taxonomy" id="93684"/>
    <lineage>
        <taxon>Bacteria</taxon>
        <taxon>Pseudomonadati</taxon>
        <taxon>Pseudomonadota</taxon>
        <taxon>Alphaproteobacteria</taxon>
        <taxon>Rhodobacterales</taxon>
        <taxon>Roseobacteraceae</taxon>
        <taxon>Roseivivax</taxon>
    </lineage>
</organism>
<dbReference type="Proteomes" id="UP000243106">
    <property type="component" value="Unassembled WGS sequence"/>
</dbReference>
<protein>
    <submittedName>
        <fullName evidence="2">Uncharacterized protein</fullName>
    </submittedName>
</protein>
<evidence type="ECO:0000313" key="2">
    <source>
        <dbReference type="EMBL" id="SFQ54480.1"/>
    </source>
</evidence>
<gene>
    <name evidence="2" type="ORF">SAMN05421853_10943</name>
</gene>
<accession>A0A1I5ZDE8</accession>
<feature type="region of interest" description="Disordered" evidence="1">
    <location>
        <begin position="30"/>
        <end position="71"/>
    </location>
</feature>
<dbReference type="STRING" id="93684.SAMN05421853_10943"/>
<proteinExistence type="predicted"/>
<sequence length="71" mass="7961">MNANGIMNMVMRMVMRKLVGKGVNAGIDRAFGKGKSHDEMTPEERRRAKGAKQQTRQAGKAMRAARRIGRF</sequence>
<dbReference type="RefSeq" id="WP_093013060.1">
    <property type="nucleotide sequence ID" value="NZ_FOXV01000009.1"/>
</dbReference>
<feature type="compositionally biased region" description="Basic and acidic residues" evidence="1">
    <location>
        <begin position="35"/>
        <end position="46"/>
    </location>
</feature>